<name>A0A8T8SEE9_9BASI</name>
<feature type="region of interest" description="Disordered" evidence="1">
    <location>
        <begin position="532"/>
        <end position="555"/>
    </location>
</feature>
<sequence length="555" mass="61463">MSAVQPFEVVEVNSSFSSLDEFKHAVRFYAMKLGFNPTWEESKSGYCVAVCEQKKSSGCPFRVRAHVDGEDSGLFHVSTFVEGHRCAGKPPSKRKAYSDHEFLKRLIQSCMSVDGSTTDAQIIAQLKQSHGIAPPQATINKARNAIIGSALTSQQLEFQLIQAWLARVQEKDPGTVIEHAVHSGNFSRAFISPGAARLAWSHCKPFIAVDGTFTKNKFGMVLLLATSMDADSNLVIVAWAMVNTESEETWTWFLRLLLVACPTLGLSTTTIISDRQKGLLNAIETVLPETIEGFCCFHLAENVKKHYGMEARRLFWPLVYATTESKFNDCMAALRQHKAGAADYLDDAAVPHKKWASYAFPGRRFEHVTSNLSEIANAALRQHRELPPLQILAAIYDYEMGHFYKRASSASKWQQALAPHPYEAVLKALELSRRMNVNSASGLTGLVKSVSGKTREVQLPEDPAKVITGSKGSFSCSCGIPNLLLLPCAHVCCFAAAQKLDVIPYAAGWYTTEEWRATYKVPYVPVSRDDLTPAEIEAPNPAKKRGRPQKKRFEA</sequence>
<evidence type="ECO:0000256" key="1">
    <source>
        <dbReference type="SAM" id="MobiDB-lite"/>
    </source>
</evidence>
<organism evidence="3 4">
    <name type="scientific">Tilletia caries</name>
    <name type="common">wheat bunt fungus</name>
    <dbReference type="NCBI Taxonomy" id="13290"/>
    <lineage>
        <taxon>Eukaryota</taxon>
        <taxon>Fungi</taxon>
        <taxon>Dikarya</taxon>
        <taxon>Basidiomycota</taxon>
        <taxon>Ustilaginomycotina</taxon>
        <taxon>Exobasidiomycetes</taxon>
        <taxon>Tilletiales</taxon>
        <taxon>Tilletiaceae</taxon>
        <taxon>Tilletia</taxon>
    </lineage>
</organism>
<evidence type="ECO:0000313" key="3">
    <source>
        <dbReference type="EMBL" id="KAE8238288.1"/>
    </source>
</evidence>
<evidence type="ECO:0000259" key="2">
    <source>
        <dbReference type="Pfam" id="PF10551"/>
    </source>
</evidence>
<accession>A0A8T8SEE9</accession>
<dbReference type="EMBL" id="LWDD02003006">
    <property type="protein sequence ID" value="KAE8238288.1"/>
    <property type="molecule type" value="Genomic_DNA"/>
</dbReference>
<dbReference type="AlphaFoldDB" id="A0A8T8SEE9"/>
<proteinExistence type="predicted"/>
<dbReference type="PANTHER" id="PTHR31973">
    <property type="entry name" value="POLYPROTEIN, PUTATIVE-RELATED"/>
    <property type="match status" value="1"/>
</dbReference>
<gene>
    <name evidence="3" type="ORF">A4X03_0g8870</name>
</gene>
<dbReference type="PANTHER" id="PTHR31973:SF187">
    <property type="entry name" value="MUTATOR TRANSPOSASE MUDRA PROTEIN"/>
    <property type="match status" value="1"/>
</dbReference>
<feature type="non-terminal residue" evidence="3">
    <location>
        <position position="555"/>
    </location>
</feature>
<dbReference type="Pfam" id="PF10551">
    <property type="entry name" value="MULE"/>
    <property type="match status" value="1"/>
</dbReference>
<reference evidence="3" key="2">
    <citation type="journal article" date="2019" name="IMA Fungus">
        <title>Genome sequencing and comparison of five Tilletia species to identify candidate genes for the detection of regulated species infecting wheat.</title>
        <authorList>
            <person name="Nguyen H.D.T."/>
            <person name="Sultana T."/>
            <person name="Kesanakurti P."/>
            <person name="Hambleton S."/>
        </authorList>
    </citation>
    <scope>NUCLEOTIDE SEQUENCE</scope>
    <source>
        <strain evidence="3">DAOMC 238032</strain>
    </source>
</reference>
<feature type="domain" description="MULE transposase" evidence="2">
    <location>
        <begin position="207"/>
        <end position="302"/>
    </location>
</feature>
<reference evidence="3" key="1">
    <citation type="submission" date="2016-04" db="EMBL/GenBank/DDBJ databases">
        <authorList>
            <person name="Nguyen H.D."/>
            <person name="Kesanakurti P."/>
            <person name="Cullis J."/>
            <person name="Levesque C.A."/>
            <person name="Hambleton S."/>
        </authorList>
    </citation>
    <scope>NUCLEOTIDE SEQUENCE</scope>
    <source>
        <strain evidence="3">DAOMC 238032</strain>
    </source>
</reference>
<protein>
    <recommendedName>
        <fullName evidence="2">MULE transposase domain-containing protein</fullName>
    </recommendedName>
</protein>
<dbReference type="Proteomes" id="UP000077671">
    <property type="component" value="Unassembled WGS sequence"/>
</dbReference>
<comment type="caution">
    <text evidence="3">The sequence shown here is derived from an EMBL/GenBank/DDBJ whole genome shotgun (WGS) entry which is preliminary data.</text>
</comment>
<dbReference type="InterPro" id="IPR018289">
    <property type="entry name" value="MULE_transposase_dom"/>
</dbReference>
<evidence type="ECO:0000313" key="4">
    <source>
        <dbReference type="Proteomes" id="UP000077671"/>
    </source>
</evidence>
<feature type="compositionally biased region" description="Basic residues" evidence="1">
    <location>
        <begin position="542"/>
        <end position="555"/>
    </location>
</feature>